<dbReference type="InterPro" id="IPR007080">
    <property type="entry name" value="RNA_pol_Rpb1_1"/>
</dbReference>
<dbReference type="Pfam" id="PF05000">
    <property type="entry name" value="RNA_pol_Rpb1_4"/>
    <property type="match status" value="1"/>
</dbReference>
<dbReference type="CDD" id="cd02736">
    <property type="entry name" value="RNAP_III_Rpc1_C"/>
    <property type="match status" value="1"/>
</dbReference>
<feature type="domain" description="RNA polymerase N-terminal" evidence="13">
    <location>
        <begin position="248"/>
        <end position="553"/>
    </location>
</feature>
<dbReference type="InterPro" id="IPR038120">
    <property type="entry name" value="Rpb1_funnel_sf"/>
</dbReference>
<dbReference type="Gene3D" id="1.10.150.390">
    <property type="match status" value="1"/>
</dbReference>
<keyword evidence="9 11" id="KW-0804">Transcription</keyword>
<evidence type="ECO:0000256" key="3">
    <source>
        <dbReference type="ARBA" id="ARBA00022478"/>
    </source>
</evidence>
<feature type="compositionally biased region" description="Basic and acidic residues" evidence="12">
    <location>
        <begin position="629"/>
        <end position="647"/>
    </location>
</feature>
<dbReference type="Proteomes" id="UP001497482">
    <property type="component" value="Chromosome 23"/>
</dbReference>
<evidence type="ECO:0000313" key="14">
    <source>
        <dbReference type="EMBL" id="CAL1599697.1"/>
    </source>
</evidence>
<sequence>MVKEQFRETDVAKKISHICFGIKSAEQMRQQAHIQVVSKNLYSQDTKRTPLPHGVLDHRMGTSEKDRPCLTCGKNLADCLGHYGYLDLELPCFHVGYFKATIGILQMVCKTCSRIMLTKEEKLQFLDHLRRPNLPYLQKRGLKKKISDKCRKRTICLSCSAFNGTVKKCGLLKIIHEKYKTSKKTVDPFVSEFMQSFNTAMEHNKIIEPLLTRAQENLNPLVVLSLFRRIPAEDIPLLLMNPEAGKPSDLILTRLLVPPLCIRPSVVSDLKSGTNEDDLTMKLTEIIFLNDVIKKHRATGAKTQMIMEDWYFLQLQCALYINSELSGIPLNMAPKKWTRGFVQRLKGKQGRFRGNLSGKRVDFSGRTVISPDPNLRIDEVAVPIHVAKILTYPERVNSANLELLRKLVRNGPDVHPGANFIEIRSMKNKRFLKYGNREKIAQELKFGDVVERHLIDGDIVLFNRQPSLHKLSIMAHIARVKPHRTFRFNECVCTPYNADFDGDEMNLHLPQTEEAKAEALVLMGTKANLVTPRNGEPLIAAIQDFLTGAYLLTFKDTFFDRSKVCQIVASILVGKDRKVRITLPRPAIYKPMALWTGKQIFSLILKPGNDCPVKANLRTKGKQYCGKGEDLCHNDSYKKERDEREGDEREGDEREGDESEGDESEGDEREGDEREGDEREGDEREGDESEGDESEGDEREGDEREGDEREGDEREGGRREGGRRDEGDESEGDESEGDESEGDESEGDESEGDEREGDEREGDEREGDEREGDESEGDESEGDESEGDESEREETRVRETRVRETRVRETRVRETRVRETRVRETRVRETRVRETRVRETRVRERRRSEGDESEGDESEGDESEGDESEGDESEGDESEGDESEGDESEGDESEGDESEGDESEGDESEGDEIVVIHNSELMCGSLDKGTLGSGSKNNIFYILLRDWGQLEAANAMSRLARLAPVFLSNRGFSIGIGDVTPGQGLLQAKQDLLDDGYTKCDEYIEALHTGKLQQQPGCSAEETLEALILRELSVIRDRAGSACLRELDKSNSPLTMAVCGSKGSFINISQMIACVGQQAISGSRVPDGFENRSLPHFEKHSKLPAAKGFVANSFYSGLTPTEFFFHTMAGREGLVDTAVKTAETGYMQRRLVKSLEDLCSQYDLTVRSSTGDIIQFIYGGDGLDPADMEGKDEPLEFRRVLDNIRAVYPCQSEPALSQNLLVLTTDSIMKREDFKCCREGFLQKLTDTGSEKYLEEIKKFVKSTSERIKKTRDKYGINDNGTTEPKVLYQLDRITPTQLEKFLETCRDKYMRAQMEPGSAVGALCAQSIGEPGTQMTLKTFHFAGVASMNITLGVPRIKEIINASKNISTPIITAHLDIDDDADFARLVKGRIEKTLLGEISEYIEEVFLPDDCFILVKLSLERIRLLRLEVNAETVRYSICMSKLKVKPADIAVHGEAVVCVSPRENSKSSMYYVLQTLKGDLPKVVVQGIPEVSRAVIHIDEQSSVKKYKLLVEGDNLRSVMATHGVKGSGTTSNNTYEVEKTLGIEAARSTIVNEIQYTMVNHGMSIDRRHVMLLADLMSYKGEILGITRFGLAKMKESVLMLASFEKTADHLFDAAYFGQKDSVCGVSECIIMGIPMNIGTGLFKLLHKADKQPAPAQRPLLFDSPDFHVSLIT</sequence>
<evidence type="ECO:0000256" key="6">
    <source>
        <dbReference type="ARBA" id="ARBA00022723"/>
    </source>
</evidence>
<dbReference type="Gene3D" id="1.10.274.100">
    <property type="entry name" value="RNA polymerase Rpb1, domain 3"/>
    <property type="match status" value="2"/>
</dbReference>
<feature type="compositionally biased region" description="Basic and acidic residues" evidence="12">
    <location>
        <begin position="793"/>
        <end position="850"/>
    </location>
</feature>
<evidence type="ECO:0000256" key="9">
    <source>
        <dbReference type="ARBA" id="ARBA00023163"/>
    </source>
</evidence>
<dbReference type="PANTHER" id="PTHR48446">
    <property type="entry name" value="DNA-DIRECTED RNA POLYMERASE SUBUNIT BETA' N-TERMINAL SECTION"/>
    <property type="match status" value="1"/>
</dbReference>
<dbReference type="FunFam" id="2.40.40.20:FF:000019">
    <property type="entry name" value="DNA-directed RNA polymerase II subunit RPB1"/>
    <property type="match status" value="1"/>
</dbReference>
<dbReference type="Pfam" id="PF04983">
    <property type="entry name" value="RNA_pol_Rpb1_3"/>
    <property type="match status" value="2"/>
</dbReference>
<evidence type="ECO:0000259" key="13">
    <source>
        <dbReference type="SMART" id="SM00663"/>
    </source>
</evidence>
<comment type="similarity">
    <text evidence="2 11">Belongs to the RNA polymerase beta' chain family.</text>
</comment>
<dbReference type="GO" id="GO:0006351">
    <property type="term" value="P:DNA-templated transcription"/>
    <property type="evidence" value="ECO:0007669"/>
    <property type="project" value="InterPro"/>
</dbReference>
<dbReference type="InterPro" id="IPR042102">
    <property type="entry name" value="RNA_pol_Rpb1_3_sf"/>
</dbReference>
<feature type="compositionally biased region" description="Acidic residues" evidence="12">
    <location>
        <begin position="851"/>
        <end position="909"/>
    </location>
</feature>
<dbReference type="InterPro" id="IPR007081">
    <property type="entry name" value="RNA_pol_Rpb1_5"/>
</dbReference>
<keyword evidence="10" id="KW-0539">Nucleus</keyword>
<feature type="region of interest" description="Disordered" evidence="12">
    <location>
        <begin position="629"/>
        <end position="909"/>
    </location>
</feature>
<dbReference type="InterPro" id="IPR000722">
    <property type="entry name" value="RNA_pol_asu"/>
</dbReference>
<accession>A0AAV2LJZ9</accession>
<evidence type="ECO:0000256" key="1">
    <source>
        <dbReference type="ARBA" id="ARBA00004123"/>
    </source>
</evidence>
<comment type="function">
    <text evidence="11">DNA-dependent RNA polymerase catalyzes the transcription of DNA into RNA using the four ribonucleoside triphosphates as substrates.</text>
</comment>
<dbReference type="Gene3D" id="6.20.50.80">
    <property type="match status" value="1"/>
</dbReference>
<gene>
    <name evidence="14" type="ORF">KC01_LOCUS27926</name>
</gene>
<dbReference type="GO" id="GO:0005654">
    <property type="term" value="C:nucleoplasm"/>
    <property type="evidence" value="ECO:0007669"/>
    <property type="project" value="UniProtKB-ARBA"/>
</dbReference>
<comment type="catalytic activity">
    <reaction evidence="11">
        <text>RNA(n) + a ribonucleoside 5'-triphosphate = RNA(n+1) + diphosphate</text>
        <dbReference type="Rhea" id="RHEA:21248"/>
        <dbReference type="Rhea" id="RHEA-COMP:14527"/>
        <dbReference type="Rhea" id="RHEA-COMP:17342"/>
        <dbReference type="ChEBI" id="CHEBI:33019"/>
        <dbReference type="ChEBI" id="CHEBI:61557"/>
        <dbReference type="ChEBI" id="CHEBI:140395"/>
        <dbReference type="EC" id="2.7.7.6"/>
    </reaction>
</comment>
<dbReference type="GO" id="GO:0003677">
    <property type="term" value="F:DNA binding"/>
    <property type="evidence" value="ECO:0007669"/>
    <property type="project" value="InterPro"/>
</dbReference>
<keyword evidence="3 11" id="KW-0240">DNA-directed RNA polymerase</keyword>
<dbReference type="Pfam" id="PF00623">
    <property type="entry name" value="RNA_pol_Rpb1_2"/>
    <property type="match status" value="1"/>
</dbReference>
<dbReference type="EMBL" id="OZ035845">
    <property type="protein sequence ID" value="CAL1599697.1"/>
    <property type="molecule type" value="Genomic_DNA"/>
</dbReference>
<evidence type="ECO:0000256" key="10">
    <source>
        <dbReference type="ARBA" id="ARBA00023242"/>
    </source>
</evidence>
<evidence type="ECO:0000256" key="11">
    <source>
        <dbReference type="RuleBase" id="RU004279"/>
    </source>
</evidence>
<dbReference type="FunFam" id="4.10.860.120:FF:000004">
    <property type="entry name" value="DNA-directed RNA polymerase subunit"/>
    <property type="match status" value="1"/>
</dbReference>
<evidence type="ECO:0000313" key="15">
    <source>
        <dbReference type="Proteomes" id="UP001497482"/>
    </source>
</evidence>
<keyword evidence="8" id="KW-0460">Magnesium</keyword>
<reference evidence="14 15" key="1">
    <citation type="submission" date="2024-04" db="EMBL/GenBank/DDBJ databases">
        <authorList>
            <person name="Waldvogel A.-M."/>
            <person name="Schoenle A."/>
        </authorList>
    </citation>
    <scope>NUCLEOTIDE SEQUENCE [LARGE SCALE GENOMIC DNA]</scope>
</reference>
<dbReference type="InterPro" id="IPR015700">
    <property type="entry name" value="RPC1"/>
</dbReference>
<organism evidence="14 15">
    <name type="scientific">Knipowitschia caucasica</name>
    <name type="common">Caucasian dwarf goby</name>
    <name type="synonym">Pomatoschistus caucasicus</name>
    <dbReference type="NCBI Taxonomy" id="637954"/>
    <lineage>
        <taxon>Eukaryota</taxon>
        <taxon>Metazoa</taxon>
        <taxon>Chordata</taxon>
        <taxon>Craniata</taxon>
        <taxon>Vertebrata</taxon>
        <taxon>Euteleostomi</taxon>
        <taxon>Actinopterygii</taxon>
        <taxon>Neopterygii</taxon>
        <taxon>Teleostei</taxon>
        <taxon>Neoteleostei</taxon>
        <taxon>Acanthomorphata</taxon>
        <taxon>Gobiaria</taxon>
        <taxon>Gobiiformes</taxon>
        <taxon>Gobioidei</taxon>
        <taxon>Gobiidae</taxon>
        <taxon>Gobiinae</taxon>
        <taxon>Knipowitschia</taxon>
    </lineage>
</organism>
<dbReference type="InterPro" id="IPR044893">
    <property type="entry name" value="RNA_pol_Rpb1_clamp_domain"/>
</dbReference>
<evidence type="ECO:0000256" key="12">
    <source>
        <dbReference type="SAM" id="MobiDB-lite"/>
    </source>
</evidence>
<dbReference type="SUPFAM" id="SSF64484">
    <property type="entry name" value="beta and beta-prime subunits of DNA dependent RNA-polymerase"/>
    <property type="match status" value="2"/>
</dbReference>
<evidence type="ECO:0000256" key="5">
    <source>
        <dbReference type="ARBA" id="ARBA00022695"/>
    </source>
</evidence>
<dbReference type="GO" id="GO:0000428">
    <property type="term" value="C:DNA-directed RNA polymerase complex"/>
    <property type="evidence" value="ECO:0007669"/>
    <property type="project" value="UniProtKB-KW"/>
</dbReference>
<dbReference type="SMART" id="SM00663">
    <property type="entry name" value="RPOLA_N"/>
    <property type="match status" value="1"/>
</dbReference>
<dbReference type="Gene3D" id="6.10.250.2940">
    <property type="match status" value="1"/>
</dbReference>
<dbReference type="InterPro" id="IPR035698">
    <property type="entry name" value="RNAP_III_Rpc1_C"/>
</dbReference>
<feature type="compositionally biased region" description="Acidic residues" evidence="12">
    <location>
        <begin position="727"/>
        <end position="792"/>
    </location>
</feature>
<dbReference type="Pfam" id="PF04997">
    <property type="entry name" value="RNA_pol_Rpb1_1"/>
    <property type="match status" value="1"/>
</dbReference>
<keyword evidence="5 11" id="KW-0548">Nucleotidyltransferase</keyword>
<dbReference type="InterPro" id="IPR007083">
    <property type="entry name" value="RNA_pol_Rpb1_4"/>
</dbReference>
<dbReference type="EC" id="2.7.7.6" evidence="11"/>
<dbReference type="Gene3D" id="4.10.860.120">
    <property type="entry name" value="RNA polymerase II, clamp domain"/>
    <property type="match status" value="1"/>
</dbReference>
<name>A0AAV2LJZ9_KNICA</name>
<evidence type="ECO:0000256" key="8">
    <source>
        <dbReference type="ARBA" id="ARBA00022842"/>
    </source>
</evidence>
<dbReference type="Gene3D" id="2.40.40.20">
    <property type="match status" value="1"/>
</dbReference>
<dbReference type="InterPro" id="IPR007066">
    <property type="entry name" value="RNA_pol_Rpb1_3"/>
</dbReference>
<dbReference type="FunFam" id="1.10.150.390:FF:000003">
    <property type="entry name" value="DNA-directed RNA polymerase subunit"/>
    <property type="match status" value="1"/>
</dbReference>
<dbReference type="FunFam" id="1.10.132.30:FF:000001">
    <property type="entry name" value="DNA-directed RNA polymerase subunit"/>
    <property type="match status" value="1"/>
</dbReference>
<evidence type="ECO:0000256" key="4">
    <source>
        <dbReference type="ARBA" id="ARBA00022679"/>
    </source>
</evidence>
<evidence type="ECO:0000256" key="7">
    <source>
        <dbReference type="ARBA" id="ARBA00022833"/>
    </source>
</evidence>
<keyword evidence="4 11" id="KW-0808">Transferase</keyword>
<keyword evidence="7" id="KW-0862">Zinc</keyword>
<keyword evidence="6" id="KW-0479">Metal-binding</keyword>
<feature type="compositionally biased region" description="Acidic residues" evidence="12">
    <location>
        <begin position="648"/>
        <end position="710"/>
    </location>
</feature>
<proteinExistence type="inferred from homology"/>
<dbReference type="Gene3D" id="1.10.132.30">
    <property type="match status" value="1"/>
</dbReference>
<dbReference type="FunFam" id="1.10.274.100:FF:000025">
    <property type="entry name" value="DNA-directed RNA polymerase subunit"/>
    <property type="match status" value="1"/>
</dbReference>
<feature type="compositionally biased region" description="Basic and acidic residues" evidence="12">
    <location>
        <begin position="711"/>
        <end position="726"/>
    </location>
</feature>
<dbReference type="Pfam" id="PF04998">
    <property type="entry name" value="RNA_pol_Rpb1_5"/>
    <property type="match status" value="1"/>
</dbReference>
<protein>
    <recommendedName>
        <fullName evidence="11">DNA-directed RNA polymerase subunit</fullName>
        <ecNumber evidence="11">2.7.7.6</ecNumber>
    </recommendedName>
</protein>
<dbReference type="PANTHER" id="PTHR48446:SF1">
    <property type="entry name" value="DNA-DIRECTED RNA POLYMERASE SUBUNIT BETA' N-TERMINAL SECTION"/>
    <property type="match status" value="1"/>
</dbReference>
<dbReference type="CDD" id="cd02583">
    <property type="entry name" value="RNAP_III_RPC1_N"/>
    <property type="match status" value="1"/>
</dbReference>
<comment type="subcellular location">
    <subcellularLocation>
        <location evidence="1">Nucleus</location>
    </subcellularLocation>
</comment>
<evidence type="ECO:0000256" key="2">
    <source>
        <dbReference type="ARBA" id="ARBA00006460"/>
    </source>
</evidence>
<dbReference type="FunFam" id="3.30.1490.180:FF:000002">
    <property type="entry name" value="DNA-directed RNA polymerase subunit"/>
    <property type="match status" value="1"/>
</dbReference>
<dbReference type="InterPro" id="IPR006592">
    <property type="entry name" value="RNA_pol_N"/>
</dbReference>
<dbReference type="Gene3D" id="3.30.1490.180">
    <property type="entry name" value="RNA polymerase ii"/>
    <property type="match status" value="1"/>
</dbReference>
<dbReference type="GO" id="GO:0003899">
    <property type="term" value="F:DNA-directed RNA polymerase activity"/>
    <property type="evidence" value="ECO:0007669"/>
    <property type="project" value="UniProtKB-EC"/>
</dbReference>
<keyword evidence="15" id="KW-1185">Reference proteome</keyword>
<dbReference type="InterPro" id="IPR035697">
    <property type="entry name" value="RNAP_III_RPC1_N"/>
</dbReference>
<dbReference type="GO" id="GO:0046872">
    <property type="term" value="F:metal ion binding"/>
    <property type="evidence" value="ECO:0007669"/>
    <property type="project" value="UniProtKB-KW"/>
</dbReference>